<evidence type="ECO:0000313" key="3">
    <source>
        <dbReference type="Proteomes" id="UP000320496"/>
    </source>
</evidence>
<dbReference type="RefSeq" id="WP_145369826.1">
    <property type="nucleotide sequence ID" value="NZ_CP036275.1"/>
</dbReference>
<evidence type="ECO:0000256" key="1">
    <source>
        <dbReference type="PROSITE-ProRule" id="PRU00339"/>
    </source>
</evidence>
<dbReference type="PROSITE" id="PS50005">
    <property type="entry name" value="TPR"/>
    <property type="match status" value="1"/>
</dbReference>
<accession>A0A517Z7Y9</accession>
<dbReference type="GO" id="GO:0006493">
    <property type="term" value="P:protein O-linked glycosylation"/>
    <property type="evidence" value="ECO:0007669"/>
    <property type="project" value="InterPro"/>
</dbReference>
<dbReference type="Pfam" id="PF13432">
    <property type="entry name" value="TPR_16"/>
    <property type="match status" value="3"/>
</dbReference>
<proteinExistence type="predicted"/>
<dbReference type="OrthoDB" id="212218at2"/>
<keyword evidence="3" id="KW-1185">Reference proteome</keyword>
<keyword evidence="1" id="KW-0802">TPR repeat</keyword>
<dbReference type="AlphaFoldDB" id="A0A517Z7Y9"/>
<dbReference type="Gene3D" id="1.25.40.10">
    <property type="entry name" value="Tetratricopeptide repeat domain"/>
    <property type="match status" value="3"/>
</dbReference>
<dbReference type="PANTHER" id="PTHR44366:SF1">
    <property type="entry name" value="UDP-N-ACETYLGLUCOSAMINE--PEPTIDE N-ACETYLGLUCOSAMINYLTRANSFERASE 110 KDA SUBUNIT"/>
    <property type="match status" value="1"/>
</dbReference>
<name>A0A517Z7Y9_9PLAN</name>
<dbReference type="InterPro" id="IPR019734">
    <property type="entry name" value="TPR_rpt"/>
</dbReference>
<dbReference type="Proteomes" id="UP000320496">
    <property type="component" value="Chromosome"/>
</dbReference>
<organism evidence="2 3">
    <name type="scientific">Maioricimonas rarisocia</name>
    <dbReference type="NCBI Taxonomy" id="2528026"/>
    <lineage>
        <taxon>Bacteria</taxon>
        <taxon>Pseudomonadati</taxon>
        <taxon>Planctomycetota</taxon>
        <taxon>Planctomycetia</taxon>
        <taxon>Planctomycetales</taxon>
        <taxon>Planctomycetaceae</taxon>
        <taxon>Maioricimonas</taxon>
    </lineage>
</organism>
<dbReference type="InterPro" id="IPR037919">
    <property type="entry name" value="OGT"/>
</dbReference>
<reference evidence="2 3" key="1">
    <citation type="submission" date="2019-02" db="EMBL/GenBank/DDBJ databases">
        <title>Deep-cultivation of Planctomycetes and their phenomic and genomic characterization uncovers novel biology.</title>
        <authorList>
            <person name="Wiegand S."/>
            <person name="Jogler M."/>
            <person name="Boedeker C."/>
            <person name="Pinto D."/>
            <person name="Vollmers J."/>
            <person name="Rivas-Marin E."/>
            <person name="Kohn T."/>
            <person name="Peeters S.H."/>
            <person name="Heuer A."/>
            <person name="Rast P."/>
            <person name="Oberbeckmann S."/>
            <person name="Bunk B."/>
            <person name="Jeske O."/>
            <person name="Meyerdierks A."/>
            <person name="Storesund J.E."/>
            <person name="Kallscheuer N."/>
            <person name="Luecker S."/>
            <person name="Lage O.M."/>
            <person name="Pohl T."/>
            <person name="Merkel B.J."/>
            <person name="Hornburger P."/>
            <person name="Mueller R.-W."/>
            <person name="Bruemmer F."/>
            <person name="Labrenz M."/>
            <person name="Spormann A.M."/>
            <person name="Op den Camp H."/>
            <person name="Overmann J."/>
            <person name="Amann R."/>
            <person name="Jetten M.S.M."/>
            <person name="Mascher T."/>
            <person name="Medema M.H."/>
            <person name="Devos D.P."/>
            <person name="Kaster A.-K."/>
            <person name="Ovreas L."/>
            <person name="Rohde M."/>
            <person name="Galperin M.Y."/>
            <person name="Jogler C."/>
        </authorList>
    </citation>
    <scope>NUCLEOTIDE SEQUENCE [LARGE SCALE GENOMIC DNA]</scope>
    <source>
        <strain evidence="2 3">Mal4</strain>
    </source>
</reference>
<gene>
    <name evidence="2" type="ORF">Mal4_28880</name>
</gene>
<dbReference type="GO" id="GO:0097363">
    <property type="term" value="F:protein O-acetylglucosaminyltransferase activity"/>
    <property type="evidence" value="ECO:0007669"/>
    <property type="project" value="TreeGrafter"/>
</dbReference>
<dbReference type="KEGG" id="mri:Mal4_28880"/>
<dbReference type="InterPro" id="IPR011990">
    <property type="entry name" value="TPR-like_helical_dom_sf"/>
</dbReference>
<evidence type="ECO:0000313" key="2">
    <source>
        <dbReference type="EMBL" id="QDU38559.1"/>
    </source>
</evidence>
<dbReference type="EMBL" id="CP036275">
    <property type="protein sequence ID" value="QDU38559.1"/>
    <property type="molecule type" value="Genomic_DNA"/>
</dbReference>
<protein>
    <submittedName>
        <fullName evidence="2">Formate-dependent nitrite reductase complex subunit NrfG</fullName>
    </submittedName>
</protein>
<sequence length="466" mass="53080">MYDKKKRIAECYRRGSEAMQKQNWGYAIEMFGLCVTLEPENVAFRQLLRNSTYKKYNDNKSGAGAFAKSKLLSIRGRIRKAKSKEEWDEVDKAAEEGLAINPWDAGINADLGHSARERGYLDIARFAYNCARQSEPKTREYSVALAEVLAEKGDYAEAGKVWQHLIRINPEDSEARSNVMRMQALETTDHGGYEGAESTQDVMATMGKRLKMQQGGEADGPGMSKEMDLQRAIKKEPEKVEHYLKLGEYYRQQKQLEEAYATYEQAVQVSGNDPNVREQLEDVELTRLRHNIDLAREASSANPDDAQAKENHDGLRKELVKREIEIFSRRIQRHPQDVSIKYELALRLMKIRKWTQAVPLLQQASQNNRLKGKALLNLGKCFIQDKKLSLARGQLDRAIVELSYDADPKMFTECHYLLARVAEELGDTTTAEKHYGEVLVVKYDYKDARERLESLQEGGDDAAAAS</sequence>
<dbReference type="PANTHER" id="PTHR44366">
    <property type="entry name" value="UDP-N-ACETYLGLUCOSAMINE--PEPTIDE N-ACETYLGLUCOSAMINYLTRANSFERASE 110 KDA SUBUNIT"/>
    <property type="match status" value="1"/>
</dbReference>
<feature type="repeat" description="TPR" evidence="1">
    <location>
        <begin position="240"/>
        <end position="273"/>
    </location>
</feature>
<dbReference type="SMART" id="SM00028">
    <property type="entry name" value="TPR"/>
    <property type="match status" value="6"/>
</dbReference>
<dbReference type="SUPFAM" id="SSF48452">
    <property type="entry name" value="TPR-like"/>
    <property type="match status" value="2"/>
</dbReference>